<evidence type="ECO:0000256" key="1">
    <source>
        <dbReference type="SAM" id="Phobius"/>
    </source>
</evidence>
<evidence type="ECO:0000313" key="2">
    <source>
        <dbReference type="EMBL" id="QHU13839.1"/>
    </source>
</evidence>
<organism evidence="2">
    <name type="scientific">viral metagenome</name>
    <dbReference type="NCBI Taxonomy" id="1070528"/>
    <lineage>
        <taxon>unclassified sequences</taxon>
        <taxon>metagenomes</taxon>
        <taxon>organismal metagenomes</taxon>
    </lineage>
</organism>
<keyword evidence="1" id="KW-0812">Transmembrane</keyword>
<keyword evidence="1" id="KW-1133">Transmembrane helix</keyword>
<proteinExistence type="predicted"/>
<dbReference type="AlphaFoldDB" id="A0A6C0K7Z3"/>
<feature type="transmembrane region" description="Helical" evidence="1">
    <location>
        <begin position="49"/>
        <end position="71"/>
    </location>
</feature>
<name>A0A6C0K7Z3_9ZZZZ</name>
<protein>
    <submittedName>
        <fullName evidence="2">Uncharacterized protein</fullName>
    </submittedName>
</protein>
<dbReference type="EMBL" id="MN740827">
    <property type="protein sequence ID" value="QHU13839.1"/>
    <property type="molecule type" value="Genomic_DNA"/>
</dbReference>
<feature type="transmembrane region" description="Helical" evidence="1">
    <location>
        <begin position="121"/>
        <end position="143"/>
    </location>
</feature>
<sequence length="146" mass="16326">MATSNLNDSVRVVIAIVFAITLSLFILLWDGHFFPFPIQFIQEIGGFFLVLPFISYVTSLATNSLVQYLSCQKVDIVPQLTRSLIVPGTLFSLGVFLWFLPGLRWPIEGLFPSVSRDTKTGLSSAFYVFWIALYGQTFSNSLAQTC</sequence>
<feature type="transmembrane region" description="Helical" evidence="1">
    <location>
        <begin position="12"/>
        <end position="29"/>
    </location>
</feature>
<keyword evidence="1" id="KW-0472">Membrane</keyword>
<reference evidence="2" key="1">
    <citation type="journal article" date="2020" name="Nature">
        <title>Giant virus diversity and host interactions through global metagenomics.</title>
        <authorList>
            <person name="Schulz F."/>
            <person name="Roux S."/>
            <person name="Paez-Espino D."/>
            <person name="Jungbluth S."/>
            <person name="Walsh D.A."/>
            <person name="Denef V.J."/>
            <person name="McMahon K.D."/>
            <person name="Konstantinidis K.T."/>
            <person name="Eloe-Fadrosh E.A."/>
            <person name="Kyrpides N.C."/>
            <person name="Woyke T."/>
        </authorList>
    </citation>
    <scope>NUCLEOTIDE SEQUENCE</scope>
    <source>
        <strain evidence="2">GVMAG-S-1101182-85</strain>
    </source>
</reference>
<accession>A0A6C0K7Z3</accession>
<feature type="transmembrane region" description="Helical" evidence="1">
    <location>
        <begin position="83"/>
        <end position="101"/>
    </location>
</feature>